<dbReference type="InterPro" id="IPR036047">
    <property type="entry name" value="F-box-like_dom_sf"/>
</dbReference>
<dbReference type="InterPro" id="IPR032675">
    <property type="entry name" value="LRR_dom_sf"/>
</dbReference>
<name>A0AA41V8J2_PAPNU</name>
<protein>
    <recommendedName>
        <fullName evidence="1">F-box/LRR-repeat protein 15-like leucin rich repeat domain-containing protein</fullName>
    </recommendedName>
</protein>
<sequence length="234" mass="26955">MSSSFNDKNCNKSLGKIFTFKALHAPRKNETGDHRRGTSNLLTKIPVDCQNIIFKCLETKEDRDAFCLTCHHWLHIHDNNQESLWYKHGYGSRKYPKMSPGIFPMVLSKLLIRFQHLKRLSLNGRPKITDLVASKSKFFGSEVQFLRFDDCFGYTDVELSLIFSWFPRLTFISLKFARITDKGLEALAKCCPSLETVKLSWCHSITDSGLSLLSQNCRQLQSLDVESCSEITRY</sequence>
<dbReference type="InterPro" id="IPR057207">
    <property type="entry name" value="FBXL15_LRR"/>
</dbReference>
<proteinExistence type="predicted"/>
<keyword evidence="3" id="KW-1185">Reference proteome</keyword>
<comment type="caution">
    <text evidence="2">The sequence shown here is derived from an EMBL/GenBank/DDBJ whole genome shotgun (WGS) entry which is preliminary data.</text>
</comment>
<dbReference type="InterPro" id="IPR006553">
    <property type="entry name" value="Leu-rich_rpt_Cys-con_subtyp"/>
</dbReference>
<dbReference type="GO" id="GO:0031146">
    <property type="term" value="P:SCF-dependent proteasomal ubiquitin-dependent protein catabolic process"/>
    <property type="evidence" value="ECO:0007669"/>
    <property type="project" value="TreeGrafter"/>
</dbReference>
<gene>
    <name evidence="2" type="ORF">MKW94_029061</name>
</gene>
<dbReference type="EMBL" id="JAJJMA010149948">
    <property type="protein sequence ID" value="MCL7034791.1"/>
    <property type="molecule type" value="Genomic_DNA"/>
</dbReference>
<evidence type="ECO:0000313" key="2">
    <source>
        <dbReference type="EMBL" id="MCL7034791.1"/>
    </source>
</evidence>
<evidence type="ECO:0000259" key="1">
    <source>
        <dbReference type="Pfam" id="PF25372"/>
    </source>
</evidence>
<dbReference type="SUPFAM" id="SSF81383">
    <property type="entry name" value="F-box domain"/>
    <property type="match status" value="1"/>
</dbReference>
<dbReference type="Gene3D" id="3.80.10.10">
    <property type="entry name" value="Ribonuclease Inhibitor"/>
    <property type="match status" value="1"/>
</dbReference>
<evidence type="ECO:0000313" key="3">
    <source>
        <dbReference type="Proteomes" id="UP001177140"/>
    </source>
</evidence>
<dbReference type="Pfam" id="PF25372">
    <property type="entry name" value="DUF7885"/>
    <property type="match status" value="1"/>
</dbReference>
<dbReference type="AlphaFoldDB" id="A0AA41V8J2"/>
<dbReference type="SUPFAM" id="SSF52047">
    <property type="entry name" value="RNI-like"/>
    <property type="match status" value="1"/>
</dbReference>
<dbReference type="PANTHER" id="PTHR13318">
    <property type="entry name" value="PARTNER OF PAIRED, ISOFORM B-RELATED"/>
    <property type="match status" value="1"/>
</dbReference>
<organism evidence="2 3">
    <name type="scientific">Papaver nudicaule</name>
    <name type="common">Iceland poppy</name>
    <dbReference type="NCBI Taxonomy" id="74823"/>
    <lineage>
        <taxon>Eukaryota</taxon>
        <taxon>Viridiplantae</taxon>
        <taxon>Streptophyta</taxon>
        <taxon>Embryophyta</taxon>
        <taxon>Tracheophyta</taxon>
        <taxon>Spermatophyta</taxon>
        <taxon>Magnoliopsida</taxon>
        <taxon>Ranunculales</taxon>
        <taxon>Papaveraceae</taxon>
        <taxon>Papaveroideae</taxon>
        <taxon>Papaver</taxon>
    </lineage>
</organism>
<dbReference type="GO" id="GO:0019005">
    <property type="term" value="C:SCF ubiquitin ligase complex"/>
    <property type="evidence" value="ECO:0007669"/>
    <property type="project" value="TreeGrafter"/>
</dbReference>
<reference evidence="2" key="1">
    <citation type="submission" date="2022-03" db="EMBL/GenBank/DDBJ databases">
        <title>A functionally conserved STORR gene fusion in Papaver species that diverged 16.8 million years ago.</title>
        <authorList>
            <person name="Catania T."/>
        </authorList>
    </citation>
    <scope>NUCLEOTIDE SEQUENCE</scope>
    <source>
        <strain evidence="2">S-191538</strain>
    </source>
</reference>
<dbReference type="SMART" id="SM00367">
    <property type="entry name" value="LRR_CC"/>
    <property type="match status" value="3"/>
</dbReference>
<accession>A0AA41V8J2</accession>
<dbReference type="Proteomes" id="UP001177140">
    <property type="component" value="Unassembled WGS sequence"/>
</dbReference>
<feature type="domain" description="F-box/LRR-repeat protein 15-like leucin rich repeat" evidence="1">
    <location>
        <begin position="172"/>
        <end position="228"/>
    </location>
</feature>